<gene>
    <name evidence="2" type="ORF">FLL45_20290</name>
</gene>
<comment type="caution">
    <text evidence="2">The sequence shown here is derived from an EMBL/GenBank/DDBJ whole genome shotgun (WGS) entry which is preliminary data.</text>
</comment>
<dbReference type="EMBL" id="VIKR01000006">
    <property type="protein sequence ID" value="TQV71495.1"/>
    <property type="molecule type" value="Genomic_DNA"/>
</dbReference>
<dbReference type="Proteomes" id="UP000317839">
    <property type="component" value="Unassembled WGS sequence"/>
</dbReference>
<name>A0A545T2T5_9GAMM</name>
<dbReference type="Pfam" id="PF14065">
    <property type="entry name" value="Pvc16_N"/>
    <property type="match status" value="1"/>
</dbReference>
<feature type="domain" description="Pvc16 N-terminal" evidence="1">
    <location>
        <begin position="10"/>
        <end position="186"/>
    </location>
</feature>
<dbReference type="OrthoDB" id="527247at2"/>
<sequence>MASYHAVNAVLLALENFFTERLPNELTDGPINARVELLGSSDITSPISGNVLGIYLHRLEIDAHGRARHFTPTGTSNGHRVSELPVNLHLLLIASASSATIEANLMAWAMIELANNSQLDISHLSENDSDWTEKEILTITPAEMSNEDLMRIWDVFESDYTSSVPYIGRTIRLRLQEPESIAEPVTTRVFPTGKAISSSEEAVS</sequence>
<accession>A0A545T2T5</accession>
<dbReference type="AlphaFoldDB" id="A0A545T2T5"/>
<dbReference type="InterPro" id="IPR025351">
    <property type="entry name" value="Pvc16_N"/>
</dbReference>
<keyword evidence="3" id="KW-1185">Reference proteome</keyword>
<evidence type="ECO:0000259" key="1">
    <source>
        <dbReference type="Pfam" id="PF14065"/>
    </source>
</evidence>
<evidence type="ECO:0000313" key="2">
    <source>
        <dbReference type="EMBL" id="TQV71495.1"/>
    </source>
</evidence>
<evidence type="ECO:0000313" key="3">
    <source>
        <dbReference type="Proteomes" id="UP000317839"/>
    </source>
</evidence>
<reference evidence="2 3" key="1">
    <citation type="submission" date="2019-06" db="EMBL/GenBank/DDBJ databases">
        <title>Draft genome of Aliikangiella marina GYP-15.</title>
        <authorList>
            <person name="Wang G."/>
        </authorList>
    </citation>
    <scope>NUCLEOTIDE SEQUENCE [LARGE SCALE GENOMIC DNA]</scope>
    <source>
        <strain evidence="2 3">GYP-15</strain>
    </source>
</reference>
<proteinExistence type="predicted"/>
<organism evidence="2 3">
    <name type="scientific">Aliikangiella marina</name>
    <dbReference type="NCBI Taxonomy" id="1712262"/>
    <lineage>
        <taxon>Bacteria</taxon>
        <taxon>Pseudomonadati</taxon>
        <taxon>Pseudomonadota</taxon>
        <taxon>Gammaproteobacteria</taxon>
        <taxon>Oceanospirillales</taxon>
        <taxon>Pleioneaceae</taxon>
        <taxon>Aliikangiella</taxon>
    </lineage>
</organism>
<dbReference type="RefSeq" id="WP_142943894.1">
    <property type="nucleotide sequence ID" value="NZ_VIKR01000006.1"/>
</dbReference>
<protein>
    <submittedName>
        <fullName evidence="2">DUF4255 domain-containing protein</fullName>
    </submittedName>
</protein>